<feature type="region of interest" description="Disordered" evidence="1">
    <location>
        <begin position="1519"/>
        <end position="1673"/>
    </location>
</feature>
<dbReference type="GO" id="GO:0016081">
    <property type="term" value="P:synaptic vesicle docking"/>
    <property type="evidence" value="ECO:0007669"/>
    <property type="project" value="TreeGrafter"/>
</dbReference>
<dbReference type="GO" id="GO:0005516">
    <property type="term" value="F:calmodulin binding"/>
    <property type="evidence" value="ECO:0007669"/>
    <property type="project" value="TreeGrafter"/>
</dbReference>
<dbReference type="CDD" id="cd08394">
    <property type="entry name" value="C2A_Munc13"/>
    <property type="match status" value="1"/>
</dbReference>
<evidence type="ECO:0000313" key="4">
    <source>
        <dbReference type="Proteomes" id="UP001228049"/>
    </source>
</evidence>
<dbReference type="Proteomes" id="UP001228049">
    <property type="component" value="Unassembled WGS sequence"/>
</dbReference>
<feature type="compositionally biased region" description="Basic and acidic residues" evidence="1">
    <location>
        <begin position="183"/>
        <end position="192"/>
    </location>
</feature>
<feature type="compositionally biased region" description="Polar residues" evidence="1">
    <location>
        <begin position="589"/>
        <end position="609"/>
    </location>
</feature>
<dbReference type="InterPro" id="IPR027080">
    <property type="entry name" value="Unc-13"/>
</dbReference>
<feature type="region of interest" description="Disordered" evidence="1">
    <location>
        <begin position="174"/>
        <end position="231"/>
    </location>
</feature>
<dbReference type="FunFam" id="2.60.40.150:FF:000031">
    <property type="entry name" value="Protein unc-13 homolog B"/>
    <property type="match status" value="1"/>
</dbReference>
<proteinExistence type="predicted"/>
<dbReference type="Pfam" id="PF00168">
    <property type="entry name" value="C2"/>
    <property type="match status" value="1"/>
</dbReference>
<feature type="compositionally biased region" description="Polar residues" evidence="1">
    <location>
        <begin position="1027"/>
        <end position="1036"/>
    </location>
</feature>
<feature type="compositionally biased region" description="Polar residues" evidence="1">
    <location>
        <begin position="1316"/>
        <end position="1326"/>
    </location>
</feature>
<feature type="compositionally biased region" description="Polar residues" evidence="1">
    <location>
        <begin position="1404"/>
        <end position="1425"/>
    </location>
</feature>
<feature type="compositionally biased region" description="Polar residues" evidence="1">
    <location>
        <begin position="193"/>
        <end position="213"/>
    </location>
</feature>
<feature type="compositionally biased region" description="Gly residues" evidence="1">
    <location>
        <begin position="694"/>
        <end position="705"/>
    </location>
</feature>
<dbReference type="GO" id="GO:0098831">
    <property type="term" value="C:presynaptic active zone cytoplasmic component"/>
    <property type="evidence" value="ECO:0007669"/>
    <property type="project" value="TreeGrafter"/>
</dbReference>
<dbReference type="GO" id="GO:0031594">
    <property type="term" value="C:neuromuscular junction"/>
    <property type="evidence" value="ECO:0007669"/>
    <property type="project" value="TreeGrafter"/>
</dbReference>
<dbReference type="Gene3D" id="2.60.40.150">
    <property type="entry name" value="C2 domain"/>
    <property type="match status" value="1"/>
</dbReference>
<feature type="compositionally biased region" description="Basic and acidic residues" evidence="1">
    <location>
        <begin position="1640"/>
        <end position="1671"/>
    </location>
</feature>
<feature type="compositionally biased region" description="Basic and acidic residues" evidence="1">
    <location>
        <begin position="1327"/>
        <end position="1369"/>
    </location>
</feature>
<dbReference type="EMBL" id="JASDAP010000008">
    <property type="protein sequence ID" value="KAK1899264.1"/>
    <property type="molecule type" value="Genomic_DNA"/>
</dbReference>
<feature type="compositionally biased region" description="Polar residues" evidence="1">
    <location>
        <begin position="739"/>
        <end position="758"/>
    </location>
</feature>
<dbReference type="GO" id="GO:0017075">
    <property type="term" value="F:syntaxin-1 binding"/>
    <property type="evidence" value="ECO:0007669"/>
    <property type="project" value="TreeGrafter"/>
</dbReference>
<feature type="region of interest" description="Disordered" evidence="1">
    <location>
        <begin position="1465"/>
        <end position="1493"/>
    </location>
</feature>
<dbReference type="PANTHER" id="PTHR10480:SF8">
    <property type="entry name" value="PROTEIN UNC-13 HOMOLOG B"/>
    <property type="match status" value="1"/>
</dbReference>
<feature type="domain" description="C2" evidence="2">
    <location>
        <begin position="1"/>
        <end position="96"/>
    </location>
</feature>
<feature type="compositionally biased region" description="Polar residues" evidence="1">
    <location>
        <begin position="1478"/>
        <end position="1493"/>
    </location>
</feature>
<dbReference type="PANTHER" id="PTHR10480">
    <property type="entry name" value="PROTEIN UNC-13 HOMOLOG"/>
    <property type="match status" value="1"/>
</dbReference>
<dbReference type="SUPFAM" id="SSF49562">
    <property type="entry name" value="C2 domain (Calcium/lipid-binding domain, CaLB)"/>
    <property type="match status" value="1"/>
</dbReference>
<feature type="compositionally biased region" description="Polar residues" evidence="1">
    <location>
        <begin position="655"/>
        <end position="665"/>
    </location>
</feature>
<feature type="compositionally biased region" description="Polar residues" evidence="1">
    <location>
        <begin position="1044"/>
        <end position="1054"/>
    </location>
</feature>
<dbReference type="GO" id="GO:0030672">
    <property type="term" value="C:synaptic vesicle membrane"/>
    <property type="evidence" value="ECO:0007669"/>
    <property type="project" value="TreeGrafter"/>
</dbReference>
<reference evidence="3" key="1">
    <citation type="submission" date="2023-04" db="EMBL/GenBank/DDBJ databases">
        <title>Chromosome-level genome of Chaenocephalus aceratus.</title>
        <authorList>
            <person name="Park H."/>
        </authorList>
    </citation>
    <scope>NUCLEOTIDE SEQUENCE</scope>
    <source>
        <strain evidence="3">DE</strain>
        <tissue evidence="3">Muscle</tissue>
    </source>
</reference>
<dbReference type="PROSITE" id="PS50004">
    <property type="entry name" value="C2"/>
    <property type="match status" value="1"/>
</dbReference>
<feature type="compositionally biased region" description="Polar residues" evidence="1">
    <location>
        <begin position="563"/>
        <end position="573"/>
    </location>
</feature>
<evidence type="ECO:0000259" key="2">
    <source>
        <dbReference type="PROSITE" id="PS50004"/>
    </source>
</evidence>
<keyword evidence="4" id="KW-1185">Reference proteome</keyword>
<feature type="compositionally biased region" description="Gly residues" evidence="1">
    <location>
        <begin position="1164"/>
        <end position="1174"/>
    </location>
</feature>
<dbReference type="GO" id="GO:0061789">
    <property type="term" value="P:dense core granule priming"/>
    <property type="evidence" value="ECO:0007669"/>
    <property type="project" value="TreeGrafter"/>
</dbReference>
<dbReference type="GO" id="GO:0016082">
    <property type="term" value="P:synaptic vesicle priming"/>
    <property type="evidence" value="ECO:0007669"/>
    <property type="project" value="TreeGrafter"/>
</dbReference>
<accession>A0AAD9CGR2</accession>
<gene>
    <name evidence="3" type="ORF">KUDE01_018785</name>
</gene>
<feature type="compositionally biased region" description="Polar residues" evidence="1">
    <location>
        <begin position="774"/>
        <end position="788"/>
    </location>
</feature>
<name>A0AAD9CGR2_DISEL</name>
<feature type="region of interest" description="Disordered" evidence="1">
    <location>
        <begin position="1404"/>
        <end position="1429"/>
    </location>
</feature>
<feature type="region of interest" description="Disordered" evidence="1">
    <location>
        <begin position="1016"/>
        <end position="1067"/>
    </location>
</feature>
<feature type="compositionally biased region" description="Polar residues" evidence="1">
    <location>
        <begin position="220"/>
        <end position="231"/>
    </location>
</feature>
<feature type="compositionally biased region" description="Low complexity" evidence="1">
    <location>
        <begin position="760"/>
        <end position="773"/>
    </location>
</feature>
<dbReference type="SMART" id="SM00239">
    <property type="entry name" value="C2"/>
    <property type="match status" value="1"/>
</dbReference>
<protein>
    <submittedName>
        <fullName evidence="3">Protein unc-13 like B</fullName>
    </submittedName>
</protein>
<feature type="compositionally biased region" description="Basic and acidic residues" evidence="1">
    <location>
        <begin position="1055"/>
        <end position="1066"/>
    </location>
</feature>
<organism evidence="3 4">
    <name type="scientific">Dissostichus eleginoides</name>
    <name type="common">Patagonian toothfish</name>
    <name type="synonym">Dissostichus amissus</name>
    <dbReference type="NCBI Taxonomy" id="100907"/>
    <lineage>
        <taxon>Eukaryota</taxon>
        <taxon>Metazoa</taxon>
        <taxon>Chordata</taxon>
        <taxon>Craniata</taxon>
        <taxon>Vertebrata</taxon>
        <taxon>Euteleostomi</taxon>
        <taxon>Actinopterygii</taxon>
        <taxon>Neopterygii</taxon>
        <taxon>Teleostei</taxon>
        <taxon>Neoteleostei</taxon>
        <taxon>Acanthomorphata</taxon>
        <taxon>Eupercaria</taxon>
        <taxon>Perciformes</taxon>
        <taxon>Notothenioidei</taxon>
        <taxon>Nototheniidae</taxon>
        <taxon>Dissostichus</taxon>
    </lineage>
</organism>
<dbReference type="GO" id="GO:0043195">
    <property type="term" value="C:terminal bouton"/>
    <property type="evidence" value="ECO:0007669"/>
    <property type="project" value="TreeGrafter"/>
</dbReference>
<feature type="compositionally biased region" description="Polar residues" evidence="1">
    <location>
        <begin position="1259"/>
        <end position="1281"/>
    </location>
</feature>
<dbReference type="GO" id="GO:0035249">
    <property type="term" value="P:synaptic transmission, glutamatergic"/>
    <property type="evidence" value="ECO:0007669"/>
    <property type="project" value="TreeGrafter"/>
</dbReference>
<feature type="compositionally biased region" description="Gly residues" evidence="1">
    <location>
        <begin position="724"/>
        <end position="735"/>
    </location>
</feature>
<dbReference type="GO" id="GO:0019992">
    <property type="term" value="F:diacylglycerol binding"/>
    <property type="evidence" value="ECO:0007669"/>
    <property type="project" value="InterPro"/>
</dbReference>
<dbReference type="GO" id="GO:0042734">
    <property type="term" value="C:presynaptic membrane"/>
    <property type="evidence" value="ECO:0007669"/>
    <property type="project" value="TreeGrafter"/>
</dbReference>
<feature type="compositionally biased region" description="Low complexity" evidence="1">
    <location>
        <begin position="302"/>
        <end position="314"/>
    </location>
</feature>
<feature type="compositionally biased region" description="Polar residues" evidence="1">
    <location>
        <begin position="1573"/>
        <end position="1600"/>
    </location>
</feature>
<evidence type="ECO:0000313" key="3">
    <source>
        <dbReference type="EMBL" id="KAK1899264.1"/>
    </source>
</evidence>
<dbReference type="InterPro" id="IPR000008">
    <property type="entry name" value="C2_dom"/>
</dbReference>
<dbReference type="GO" id="GO:0099525">
    <property type="term" value="P:presynaptic dense core vesicle exocytosis"/>
    <property type="evidence" value="ECO:0007669"/>
    <property type="project" value="TreeGrafter"/>
</dbReference>
<feature type="region of interest" description="Disordered" evidence="1">
    <location>
        <begin position="1143"/>
        <end position="1178"/>
    </location>
</feature>
<feature type="compositionally biased region" description="Polar residues" evidence="1">
    <location>
        <begin position="872"/>
        <end position="883"/>
    </location>
</feature>
<feature type="compositionally biased region" description="Polar residues" evidence="1">
    <location>
        <begin position="1609"/>
        <end position="1634"/>
    </location>
</feature>
<feature type="region of interest" description="Disordered" evidence="1">
    <location>
        <begin position="1239"/>
        <end position="1287"/>
    </location>
</feature>
<feature type="region of interest" description="Disordered" evidence="1">
    <location>
        <begin position="853"/>
        <end position="928"/>
    </location>
</feature>
<evidence type="ECO:0000256" key="1">
    <source>
        <dbReference type="SAM" id="MobiDB-lite"/>
    </source>
</evidence>
<sequence length="1716" mass="180841">MLSGLTETFPQQKQVMDKFNTYVTLKVQNVKSTTITVRGDQPCWEQDFMFEINKLDLGLIVEVWNKGLIWDTMVGTSWIPLKGIQQSEEEGSGDWLFLDAEVLMKADEIYGTKNQTPHRVLLDTRFELPFDIPDDEAEYWTGKLDRINTMGIHDEYPLHDDVQSRPLPFAASQCSLEDQDSAVDDRDSDYRSETSNSLPPRYHTTAQPNSSMHQYPMGPRQQQHPDSCTDSVHSLDLDYRDQIATRPLNQKGRVRIIPVDSGMGVEDWENKYKGQSKPQLSEFLDDEEENVIIRMGRPYPESSRTSTSQNTQRSGFLPPTYPQGYDTIDRRRKKKIRDPGGLLSTDADKKREEAFPSDIALLREKRGELFMRQVVEMQEEEERITSCLRPYQNGLLYKTRMWAKNELDNTLENYVAYKKEQEGRMRKRFDFDLEDSEDLRYSMGAEEDIDDIAFMAQDYYSENARHYKDRYSLSCPSENSHCPRERKSGKAKLGGWASEAMLSPVEEPSDEYVDPLDELQCLVETVSEYLAEKEEEISNSHGQAAPSEISSDVNVRSSKEATVDTSQDATNKGTDIASMDPDSEIVTVQKETSTESAPQDPTTSNQSPASGFLSMISGSDPKDPPGKGLMSLLGGSAPQPSFQPESSLLGAMFGGSSTQKPASQTGGSLLGGLFGGSAPQASPQSGAHPTPGPQTGGSLLGGLFGGSAPQAFPQSGAPPTPGPQTGGSLFGGLFGGSAPQVSTQVGPNKSGASPTQGPNAGASLLGSLFGGSAPQVSTQVGPNKSGASPTPGPQAGVSLLGGLFGGSAPQAAGSPTAGSILGGIFGGSAASTTAPQTSGSFGGLFGGTAAQTSTTPNTSSILGGILGGSSSQTAPAQTVTSAPNRILPEASAPNEIPGKSLPSILRGSVPPALTATTSIDDEKTSTTALTDTTSDVTILPKPDDDSKTAPALAGPEIYASGTVTKSNEKAETLQQPGSTVQCVKASLPKTDGEVTKEAHHLDADKPTTKAIEIQSKESELSTPELLSGQSGQNATLSKVEEATPATQSASTVVEEQQKPTESDKSIGDTAADAVTGFMSSLFKPTVASSEVPQQQQKNSLFGHGATAPQAATGQSGGSLLGGIFGGSNTETAAPQIGGSLLGGLFKGSAPQSGPQTPAPTPGGSILGGMFGGGSTAKSVGPQTGGSLLGGMFGGSAATAQPGGSLLGGMFGGATAQTAGSQAGASILGGIGGTLFGGVGQPPKPTEPKPAESNAMPAITPQSQIKNESVPPTVSPSGTETTTNKKVEPTLTVQDQVKSGNLTSSSEVASEAACPETSVTYDTTHPGENSEKETPAVEGDIIHEKPMVIKGDSESKECDKSVPPDNKEAHTNLAPPVNQLPINADPPEAKSLFGFMSTQSDAGKSFGSLFSQTPSSGTPSMPQTEGVSGLFSGFKTLSGGLFQDEKPVAGKQEPPTTSLFGTKISFPWQAEPPKPQAPVVTSQPKTDNKATLGQTQTVQKVATADAQKSELVGSTDDVANPQICISTPEVDPSASLTPKEKEGLVETYPSAGPTSGVQLDIQSKKDLLNAKSPVESSRFGSSGNLSQTSSQLSETGQSTGGSELEESFHSYHSTSFHPSTNGQLRTNGQPPTNGHYTVGEQEIHRLTSEEGQGLKKDTPTERGTSKLLRFQDDGPPLPFTPSRICWLKAINKVRVQLREKEKHPEYQLLADVDTEIE</sequence>
<feature type="compositionally biased region" description="Polar residues" evidence="1">
    <location>
        <begin position="1551"/>
        <end position="1560"/>
    </location>
</feature>
<feature type="region of interest" description="Disordered" evidence="1">
    <location>
        <begin position="534"/>
        <end position="795"/>
    </location>
</feature>
<dbReference type="InterPro" id="IPR035892">
    <property type="entry name" value="C2_domain_sf"/>
</dbReference>
<feature type="region of interest" description="Disordered" evidence="1">
    <location>
        <begin position="1300"/>
        <end position="1391"/>
    </location>
</feature>
<feature type="compositionally biased region" description="Low complexity" evidence="1">
    <location>
        <begin position="859"/>
        <end position="871"/>
    </location>
</feature>
<feature type="region of interest" description="Disordered" evidence="1">
    <location>
        <begin position="298"/>
        <end position="349"/>
    </location>
</feature>
<comment type="caution">
    <text evidence="3">The sequence shown here is derived from an EMBL/GenBank/DDBJ whole genome shotgun (WGS) entry which is preliminary data.</text>
</comment>